<evidence type="ECO:0000313" key="2">
    <source>
        <dbReference type="Proteomes" id="UP000010799"/>
    </source>
</evidence>
<dbReference type="Proteomes" id="UP000010799">
    <property type="component" value="Chromosome"/>
</dbReference>
<dbReference type="AlphaFoldDB" id="L0ESI0"/>
<dbReference type="EMBL" id="CP003789">
    <property type="protein sequence ID" value="AGA64464.1"/>
    <property type="molecule type" value="Genomic_DNA"/>
</dbReference>
<dbReference type="PATRIC" id="fig|1215343.11.peg.481"/>
<accession>L0ESI0</accession>
<sequence>MEDDEMLRIEFKHEKPVELIDLTISLTALAEGFREYEVSPHNDARLYIKTISEGSIVIDLIKDFVDQLPVYTPTIVGFTKLLKKIIDYFLFSKSEEGFVPNIKQAKMISKLVGPVAKDLNSELRITNILSTVNINAPVNIYINSNNANALQNMAREHLRKEPEVDGIFTDQLMTIEQVKNNAASKTGDRGIVEKISHKPVKLQFISEEVKRIILEIPKNPLKCTFIVNLEARVNGGKIVIYRILEVLDFFEEE</sequence>
<proteinExistence type="predicted"/>
<dbReference type="KEGG" id="lcc:B488_04720"/>
<protein>
    <submittedName>
        <fullName evidence="1">Uncharacterized protein</fullName>
    </submittedName>
</protein>
<gene>
    <name evidence="1" type="ordered locus">B488_04720</name>
</gene>
<organism evidence="1 2">
    <name type="scientific">Liberibacter crescens (strain BT-1)</name>
    <dbReference type="NCBI Taxonomy" id="1215343"/>
    <lineage>
        <taxon>Bacteria</taxon>
        <taxon>Pseudomonadati</taxon>
        <taxon>Pseudomonadota</taxon>
        <taxon>Alphaproteobacteria</taxon>
        <taxon>Hyphomicrobiales</taxon>
        <taxon>Rhizobiaceae</taxon>
        <taxon>Liberibacter</taxon>
    </lineage>
</organism>
<reference evidence="1 2" key="1">
    <citation type="journal article" date="2012" name="Stand. Genomic Sci.">
        <title>Complete genome sequence of Liberibacter crescens BT-1.</title>
        <authorList>
            <person name="Leonard M.T."/>
            <person name="Fagen J.R."/>
            <person name="Davis-Richardson A.G."/>
            <person name="Davis M.J."/>
            <person name="Triplett E.W."/>
        </authorList>
    </citation>
    <scope>NUCLEOTIDE SEQUENCE [LARGE SCALE GENOMIC DNA]</scope>
    <source>
        <strain evidence="1 2">BT-1</strain>
    </source>
</reference>
<name>L0ESI0_LIBCB</name>
<keyword evidence="2" id="KW-1185">Reference proteome</keyword>
<dbReference type="HOGENOM" id="CLU_088845_0_0_5"/>
<evidence type="ECO:0000313" key="1">
    <source>
        <dbReference type="EMBL" id="AGA64464.1"/>
    </source>
</evidence>
<dbReference type="eggNOG" id="ENOG5031XFK">
    <property type="taxonomic scope" value="Bacteria"/>
</dbReference>
<dbReference type="RefSeq" id="WP_015272891.1">
    <property type="nucleotide sequence ID" value="NC_019907.1"/>
</dbReference>